<dbReference type="PANTHER" id="PTHR33175">
    <property type="entry name" value="DNA-BINDING PROTEIN HU"/>
    <property type="match status" value="1"/>
</dbReference>
<dbReference type="InterPro" id="IPR000119">
    <property type="entry name" value="Hist_DNA-bd"/>
</dbReference>
<dbReference type="PRINTS" id="PR01727">
    <property type="entry name" value="DNABINDINGHU"/>
</dbReference>
<keyword evidence="11" id="KW-1185">Reference proteome</keyword>
<dbReference type="PANTHER" id="PTHR33175:SF13">
    <property type="entry name" value="HISTONE-LIKE PROTEIN"/>
    <property type="match status" value="1"/>
</dbReference>
<keyword evidence="4" id="KW-0235">DNA replication</keyword>
<evidence type="ECO:0000256" key="7">
    <source>
        <dbReference type="ARBA" id="ARBA00033227"/>
    </source>
</evidence>
<dbReference type="InterPro" id="IPR010992">
    <property type="entry name" value="IHF-like_DNA-bd_dom_sf"/>
</dbReference>
<evidence type="ECO:0000256" key="6">
    <source>
        <dbReference type="ARBA" id="ARBA00033120"/>
    </source>
</evidence>
<evidence type="ECO:0000256" key="1">
    <source>
        <dbReference type="ARBA" id="ARBA00004328"/>
    </source>
</evidence>
<keyword evidence="10" id="KW-0238">DNA-binding</keyword>
<dbReference type="Gene3D" id="4.10.520.10">
    <property type="entry name" value="IHF-like DNA-binding proteins"/>
    <property type="match status" value="1"/>
</dbReference>
<organism evidence="10 11">
    <name type="scientific">Amedibacterium intestinale</name>
    <dbReference type="NCBI Taxonomy" id="2583452"/>
    <lineage>
        <taxon>Bacteria</taxon>
        <taxon>Bacillati</taxon>
        <taxon>Bacillota</taxon>
        <taxon>Erysipelotrichia</taxon>
        <taxon>Erysipelotrichales</taxon>
        <taxon>Erysipelotrichaceae</taxon>
        <taxon>Amedibacterium</taxon>
    </lineage>
</organism>
<dbReference type="GO" id="GO:0006260">
    <property type="term" value="P:DNA replication"/>
    <property type="evidence" value="ECO:0007669"/>
    <property type="project" value="UniProtKB-KW"/>
</dbReference>
<comment type="function">
    <text evidence="8">DNA-binding protein that plays a critical role in nucleoid compaction, genome replication and DNA replication and transcription. Binds to both ssDNA and dsDNA with a binding site covering about 15 nucleotides. Displays DNA-supercoiling activity only when associated with the viral DNA topoisomerase 2.</text>
</comment>
<dbReference type="AlphaFoldDB" id="A0A6N4TET7"/>
<dbReference type="SUPFAM" id="SSF47729">
    <property type="entry name" value="IHF-like DNA-binding proteins"/>
    <property type="match status" value="1"/>
</dbReference>
<dbReference type="EMBL" id="AP019695">
    <property type="protein sequence ID" value="BBK21263.1"/>
    <property type="molecule type" value="Genomic_DNA"/>
</dbReference>
<comment type="subcellular location">
    <subcellularLocation>
        <location evidence="1">Virion</location>
    </subcellularLocation>
</comment>
<evidence type="ECO:0000256" key="4">
    <source>
        <dbReference type="ARBA" id="ARBA00022705"/>
    </source>
</evidence>
<dbReference type="Pfam" id="PF00216">
    <property type="entry name" value="Bac_DNA_binding"/>
    <property type="match status" value="1"/>
</dbReference>
<dbReference type="GO" id="GO:0005829">
    <property type="term" value="C:cytosol"/>
    <property type="evidence" value="ECO:0007669"/>
    <property type="project" value="TreeGrafter"/>
</dbReference>
<dbReference type="Proteomes" id="UP000464754">
    <property type="component" value="Chromosome"/>
</dbReference>
<evidence type="ECO:0000313" key="10">
    <source>
        <dbReference type="EMBL" id="BBK21263.1"/>
    </source>
</evidence>
<accession>A0A6N4TET7</accession>
<sequence length="91" mass="10113">MMSKKGLIEQLSEITGLNQKETEKVIEGLVQMVQDELAENGDCKISGLGKFAICNRPERMGVNPATKEKMTISASKSVKFKPCKKLKEKIK</sequence>
<name>A0A6N4TET7_9FIRM</name>
<gene>
    <name evidence="10" type="ORF">Aargi30884_01660</name>
</gene>
<proteinExistence type="inferred from homology"/>
<comment type="similarity">
    <text evidence="9">Belongs to the bacterial histone-like protein family.</text>
</comment>
<evidence type="ECO:0000256" key="5">
    <source>
        <dbReference type="ARBA" id="ARBA00022921"/>
    </source>
</evidence>
<evidence type="ECO:0000256" key="8">
    <source>
        <dbReference type="ARBA" id="ARBA00046140"/>
    </source>
</evidence>
<evidence type="ECO:0000313" key="11">
    <source>
        <dbReference type="Proteomes" id="UP000464754"/>
    </source>
</evidence>
<dbReference type="RefSeq" id="WP_158572285.1">
    <property type="nucleotide sequence ID" value="NZ_AP019695.1"/>
</dbReference>
<dbReference type="KEGG" id="aarg:Aargi30884_01660"/>
<dbReference type="GO" id="GO:0003677">
    <property type="term" value="F:DNA binding"/>
    <property type="evidence" value="ECO:0007669"/>
    <property type="project" value="UniProtKB-KW"/>
</dbReference>
<evidence type="ECO:0000256" key="9">
    <source>
        <dbReference type="RuleBase" id="RU003939"/>
    </source>
</evidence>
<dbReference type="GO" id="GO:0030527">
    <property type="term" value="F:structural constituent of chromatin"/>
    <property type="evidence" value="ECO:0007669"/>
    <property type="project" value="InterPro"/>
</dbReference>
<dbReference type="SMART" id="SM00411">
    <property type="entry name" value="BHL"/>
    <property type="match status" value="1"/>
</dbReference>
<reference evidence="11" key="1">
    <citation type="submission" date="2019-05" db="EMBL/GenBank/DDBJ databases">
        <title>Complete genome sequencing of Absiella argi strain JCM 30884.</title>
        <authorList>
            <person name="Sakamoto M."/>
            <person name="Murakami T."/>
            <person name="Mori H."/>
        </authorList>
    </citation>
    <scope>NUCLEOTIDE SEQUENCE [LARGE SCALE GENOMIC DNA]</scope>
    <source>
        <strain evidence="11">JCM 30884</strain>
    </source>
</reference>
<protein>
    <recommendedName>
        <fullName evidence="3">Viral histone-like protein</fullName>
    </recommendedName>
    <alternativeName>
        <fullName evidence="7">DNA-binding protein pA104R</fullName>
    </alternativeName>
    <alternativeName>
        <fullName evidence="6">pA104R</fullName>
    </alternativeName>
</protein>
<keyword evidence="5" id="KW-0426">Late protein</keyword>
<dbReference type="CDD" id="cd13831">
    <property type="entry name" value="HU"/>
    <property type="match status" value="1"/>
</dbReference>
<comment type="subunit">
    <text evidence="2">Homodimer.</text>
</comment>
<evidence type="ECO:0000256" key="3">
    <source>
        <dbReference type="ARBA" id="ARBA00016145"/>
    </source>
</evidence>
<evidence type="ECO:0000256" key="2">
    <source>
        <dbReference type="ARBA" id="ARBA00011738"/>
    </source>
</evidence>